<gene>
    <name evidence="1" type="ORF">WS71_14735</name>
</gene>
<protein>
    <submittedName>
        <fullName evidence="1">Uncharacterized protein</fullName>
    </submittedName>
</protein>
<name>A0A1B4FYE7_9BURK</name>
<dbReference type="AlphaFoldDB" id="A0A1B4FYE7"/>
<sequence>MISRQSERYIAMSYKDDCTVSIAFTSLDQSVQPIITIADDGRVTIADHLTVDDAAREFWNAVLRLNPMLSRPAPAAPANERSPRHIKVVAHAREIWSGDAKLAVAITDSIATEIAAAMNARAASANESGAEEALERVLSRTIDERDQMEEDGTRLAESVGKLLEVDVGEWSSANNPILAAIEALESRAPAQAAKPV</sequence>
<accession>A0A1B4FYE7</accession>
<dbReference type="EMBL" id="CP013389">
    <property type="protein sequence ID" value="AOJ08678.1"/>
    <property type="molecule type" value="Genomic_DNA"/>
</dbReference>
<dbReference type="Proteomes" id="UP000067711">
    <property type="component" value="Chromosome 1"/>
</dbReference>
<organism evidence="1 2">
    <name type="scientific">Burkholderia mayonis</name>
    <dbReference type="NCBI Taxonomy" id="1385591"/>
    <lineage>
        <taxon>Bacteria</taxon>
        <taxon>Pseudomonadati</taxon>
        <taxon>Pseudomonadota</taxon>
        <taxon>Betaproteobacteria</taxon>
        <taxon>Burkholderiales</taxon>
        <taxon>Burkholderiaceae</taxon>
        <taxon>Burkholderia</taxon>
        <taxon>pseudomallei group</taxon>
    </lineage>
</organism>
<evidence type="ECO:0000313" key="2">
    <source>
        <dbReference type="Proteomes" id="UP000067711"/>
    </source>
</evidence>
<evidence type="ECO:0000313" key="1">
    <source>
        <dbReference type="EMBL" id="AOJ08678.1"/>
    </source>
</evidence>
<reference evidence="1 2" key="1">
    <citation type="submission" date="2015-12" db="EMBL/GenBank/DDBJ databases">
        <title>Diversity of Burkholderia near neighbor genomes.</title>
        <authorList>
            <person name="Sahl J."/>
            <person name="Wagner D."/>
            <person name="Keim P."/>
        </authorList>
    </citation>
    <scope>NUCLEOTIDE SEQUENCE [LARGE SCALE GENOMIC DNA]</scope>
    <source>
        <strain evidence="1 2">BDU8</strain>
    </source>
</reference>
<proteinExistence type="predicted"/>